<evidence type="ECO:0000313" key="9">
    <source>
        <dbReference type="EMBL" id="MDC4242773.1"/>
    </source>
</evidence>
<evidence type="ECO:0000259" key="7">
    <source>
        <dbReference type="Pfam" id="PF02687"/>
    </source>
</evidence>
<dbReference type="RefSeq" id="WP_272470993.1">
    <property type="nucleotide sequence ID" value="NZ_JAMRYU010000169.1"/>
</dbReference>
<accession>A0A9X3XPB6</accession>
<evidence type="ECO:0000256" key="3">
    <source>
        <dbReference type="ARBA" id="ARBA00022692"/>
    </source>
</evidence>
<feature type="transmembrane region" description="Helical" evidence="6">
    <location>
        <begin position="324"/>
        <end position="347"/>
    </location>
</feature>
<name>A0A9X3XPB6_9CLOT</name>
<evidence type="ECO:0000256" key="5">
    <source>
        <dbReference type="ARBA" id="ARBA00023136"/>
    </source>
</evidence>
<keyword evidence="5 6" id="KW-0472">Membrane</keyword>
<keyword evidence="2" id="KW-1003">Cell membrane</keyword>
<feature type="domain" description="MacB-like periplasmic core" evidence="8">
    <location>
        <begin position="99"/>
        <end position="178"/>
    </location>
</feature>
<dbReference type="Pfam" id="PF02687">
    <property type="entry name" value="FtsX"/>
    <property type="match status" value="1"/>
</dbReference>
<dbReference type="Pfam" id="PF12704">
    <property type="entry name" value="MacB_PCD"/>
    <property type="match status" value="1"/>
</dbReference>
<evidence type="ECO:0000256" key="6">
    <source>
        <dbReference type="SAM" id="Phobius"/>
    </source>
</evidence>
<gene>
    <name evidence="9" type="ORF">NE398_21930</name>
</gene>
<evidence type="ECO:0000313" key="10">
    <source>
        <dbReference type="Proteomes" id="UP001141183"/>
    </source>
</evidence>
<feature type="transmembrane region" description="Helical" evidence="6">
    <location>
        <begin position="236"/>
        <end position="258"/>
    </location>
</feature>
<evidence type="ECO:0000256" key="1">
    <source>
        <dbReference type="ARBA" id="ARBA00004651"/>
    </source>
</evidence>
<feature type="domain" description="ABC3 transporter permease C-terminal" evidence="7">
    <location>
        <begin position="242"/>
        <end position="353"/>
    </location>
</feature>
<dbReference type="InterPro" id="IPR025857">
    <property type="entry name" value="MacB_PCD"/>
</dbReference>
<dbReference type="EMBL" id="JAMRYU010000169">
    <property type="protein sequence ID" value="MDC4242773.1"/>
    <property type="molecule type" value="Genomic_DNA"/>
</dbReference>
<dbReference type="InterPro" id="IPR003838">
    <property type="entry name" value="ABC3_permease_C"/>
</dbReference>
<keyword evidence="3 6" id="KW-0812">Transmembrane</keyword>
<feature type="transmembrane region" description="Helical" evidence="6">
    <location>
        <begin position="12"/>
        <end position="32"/>
    </location>
</feature>
<keyword evidence="4 6" id="KW-1133">Transmembrane helix</keyword>
<comment type="caution">
    <text evidence="9">The sequence shown here is derived from an EMBL/GenBank/DDBJ whole genome shotgun (WGS) entry which is preliminary data.</text>
</comment>
<evidence type="ECO:0000256" key="2">
    <source>
        <dbReference type="ARBA" id="ARBA00022475"/>
    </source>
</evidence>
<reference evidence="9" key="1">
    <citation type="submission" date="2022-05" db="EMBL/GenBank/DDBJ databases">
        <title>Draft genome sequence of Clostridium tertium strain CP3 isolated from Peru.</title>
        <authorList>
            <person name="Hurtado R."/>
            <person name="Lima L."/>
            <person name="Sousa T."/>
            <person name="Jaiswal A.K."/>
            <person name="Tiwari S."/>
            <person name="Maturrano L."/>
            <person name="Brenig B."/>
            <person name="Azevedo V."/>
        </authorList>
    </citation>
    <scope>NUCLEOTIDE SEQUENCE</scope>
    <source>
        <strain evidence="9">CP3</strain>
        <plasmid evidence="9">p1</plasmid>
    </source>
</reference>
<dbReference type="GO" id="GO:0005886">
    <property type="term" value="C:plasma membrane"/>
    <property type="evidence" value="ECO:0007669"/>
    <property type="project" value="UniProtKB-SubCell"/>
</dbReference>
<keyword evidence="9" id="KW-0614">Plasmid</keyword>
<evidence type="ECO:0000256" key="4">
    <source>
        <dbReference type="ARBA" id="ARBA00022989"/>
    </source>
</evidence>
<feature type="transmembrane region" description="Helical" evidence="6">
    <location>
        <begin position="294"/>
        <end position="318"/>
    </location>
</feature>
<dbReference type="Proteomes" id="UP001141183">
    <property type="component" value="Unassembled WGS sequence"/>
</dbReference>
<dbReference type="AlphaFoldDB" id="A0A9X3XPB6"/>
<evidence type="ECO:0000259" key="8">
    <source>
        <dbReference type="Pfam" id="PF12704"/>
    </source>
</evidence>
<organism evidence="9 10">
    <name type="scientific">Clostridium tertium</name>
    <dbReference type="NCBI Taxonomy" id="1559"/>
    <lineage>
        <taxon>Bacteria</taxon>
        <taxon>Bacillati</taxon>
        <taxon>Bacillota</taxon>
        <taxon>Clostridia</taxon>
        <taxon>Eubacteriales</taxon>
        <taxon>Clostridiaceae</taxon>
        <taxon>Clostridium</taxon>
    </lineage>
</organism>
<protein>
    <submittedName>
        <fullName evidence="9">ABC transporter permease</fullName>
    </submittedName>
</protein>
<proteinExistence type="predicted"/>
<geneLocation type="plasmid" evidence="9">
    <name>p1</name>
</geneLocation>
<comment type="subcellular location">
    <subcellularLocation>
        <location evidence="1">Cell membrane</location>
        <topology evidence="1">Multi-pass membrane protein</topology>
    </subcellularLocation>
</comment>
<keyword evidence="10" id="KW-1185">Reference proteome</keyword>
<sequence length="361" mass="41638">MNKIYNLFSKYNSIIIIVIFIFCSNLMVKSILQTIIYKNHLNNISNANSIKFTLPYSSNINTENIINEIQNYKELISLEADNIVFHIPGDVIYGKAIYSKIEITNIPIVEGRFFSIDDTLNKSNTVVLGKDLAKYSQVENNKRYIVIGNKKLEVIGIMGQDSRKTPYDKTFYVNLAGFILPNENLESLYNYKLIGLDNQNILKENIINICNKYNVQGLNFINSRENITIGEILDSILMYIPITFIVILFILINILNIFKFWWENNKYNFIINRMVGATKFDITKIAIKILFKQFIISMIITYFLNLVLNPLITSIFNFNTENNILSILITTGLMFLLTIVIIAGPIYKLINNEINKNIRGI</sequence>